<name>A0A834X885_9FABA</name>
<dbReference type="EMBL" id="JAAIUW010000003">
    <property type="protein sequence ID" value="KAF7839218.1"/>
    <property type="molecule type" value="Genomic_DNA"/>
</dbReference>
<keyword evidence="2" id="KW-1185">Reference proteome</keyword>
<reference evidence="1" key="1">
    <citation type="submission" date="2020-09" db="EMBL/GenBank/DDBJ databases">
        <title>Genome-Enabled Discovery of Anthraquinone Biosynthesis in Senna tora.</title>
        <authorList>
            <person name="Kang S.-H."/>
            <person name="Pandey R.P."/>
            <person name="Lee C.-M."/>
            <person name="Sim J.-S."/>
            <person name="Jeong J.-T."/>
            <person name="Choi B.-S."/>
            <person name="Jung M."/>
            <person name="Ginzburg D."/>
            <person name="Zhao K."/>
            <person name="Won S.Y."/>
            <person name="Oh T.-J."/>
            <person name="Yu Y."/>
            <person name="Kim N.-H."/>
            <person name="Lee O.R."/>
            <person name="Lee T.-H."/>
            <person name="Bashyal P."/>
            <person name="Kim T.-S."/>
            <person name="Lee W.-H."/>
            <person name="Kawkins C."/>
            <person name="Kim C.-K."/>
            <person name="Kim J.S."/>
            <person name="Ahn B.O."/>
            <person name="Rhee S.Y."/>
            <person name="Sohng J.K."/>
        </authorList>
    </citation>
    <scope>NUCLEOTIDE SEQUENCE</scope>
    <source>
        <tissue evidence="1">Leaf</tissue>
    </source>
</reference>
<comment type="caution">
    <text evidence="1">The sequence shown here is derived from an EMBL/GenBank/DDBJ whole genome shotgun (WGS) entry which is preliminary data.</text>
</comment>
<gene>
    <name evidence="1" type="ORF">G2W53_007700</name>
</gene>
<dbReference type="Proteomes" id="UP000634136">
    <property type="component" value="Unassembled WGS sequence"/>
</dbReference>
<organism evidence="1 2">
    <name type="scientific">Senna tora</name>
    <dbReference type="NCBI Taxonomy" id="362788"/>
    <lineage>
        <taxon>Eukaryota</taxon>
        <taxon>Viridiplantae</taxon>
        <taxon>Streptophyta</taxon>
        <taxon>Embryophyta</taxon>
        <taxon>Tracheophyta</taxon>
        <taxon>Spermatophyta</taxon>
        <taxon>Magnoliopsida</taxon>
        <taxon>eudicotyledons</taxon>
        <taxon>Gunneridae</taxon>
        <taxon>Pentapetalae</taxon>
        <taxon>rosids</taxon>
        <taxon>fabids</taxon>
        <taxon>Fabales</taxon>
        <taxon>Fabaceae</taxon>
        <taxon>Caesalpinioideae</taxon>
        <taxon>Cassia clade</taxon>
        <taxon>Senna</taxon>
    </lineage>
</organism>
<accession>A0A834X885</accession>
<protein>
    <submittedName>
        <fullName evidence="1">Uncharacterized protein</fullName>
    </submittedName>
</protein>
<sequence length="97" mass="11305">MAWDKRGSCLNIFRMINHGRISETFTNYEAKDLLRNGFDVPIGVFQAYEESGSSLNIFRMKNLGRISENFANYEAKDLLSKWVKHDSSRCICESERF</sequence>
<dbReference type="AlphaFoldDB" id="A0A834X885"/>
<evidence type="ECO:0000313" key="2">
    <source>
        <dbReference type="Proteomes" id="UP000634136"/>
    </source>
</evidence>
<proteinExistence type="predicted"/>
<evidence type="ECO:0000313" key="1">
    <source>
        <dbReference type="EMBL" id="KAF7839218.1"/>
    </source>
</evidence>